<evidence type="ECO:0000256" key="3">
    <source>
        <dbReference type="ARBA" id="ARBA00022737"/>
    </source>
</evidence>
<evidence type="ECO:0000256" key="8">
    <source>
        <dbReference type="SAM" id="MobiDB-lite"/>
    </source>
</evidence>
<feature type="domain" description="SH3" evidence="9">
    <location>
        <begin position="67"/>
        <end position="127"/>
    </location>
</feature>
<feature type="region of interest" description="Disordered" evidence="8">
    <location>
        <begin position="193"/>
        <end position="309"/>
    </location>
</feature>
<dbReference type="InterPro" id="IPR050384">
    <property type="entry name" value="Endophilin_SH3RF"/>
</dbReference>
<dbReference type="InParanoid" id="A0A2R5GEL5"/>
<comment type="caution">
    <text evidence="11">The sequence shown here is derived from an EMBL/GenBank/DDBJ whole genome shotgun (WGS) entry which is preliminary data.</text>
</comment>
<dbReference type="OrthoDB" id="207120at2759"/>
<dbReference type="SUPFAM" id="SSF57716">
    <property type="entry name" value="Glucocorticoid receptor-like (DNA-binding domain)"/>
    <property type="match status" value="2"/>
</dbReference>
<dbReference type="Pfam" id="PF00412">
    <property type="entry name" value="LIM"/>
    <property type="match status" value="1"/>
</dbReference>
<feature type="compositionally biased region" description="Basic and acidic residues" evidence="8">
    <location>
        <begin position="193"/>
        <end position="214"/>
    </location>
</feature>
<evidence type="ECO:0000256" key="6">
    <source>
        <dbReference type="PROSITE-ProRule" id="PRU00125"/>
    </source>
</evidence>
<keyword evidence="4 6" id="KW-0862">Zinc</keyword>
<evidence type="ECO:0000256" key="5">
    <source>
        <dbReference type="ARBA" id="ARBA00023038"/>
    </source>
</evidence>
<accession>A0A2R5GEL5</accession>
<evidence type="ECO:0000256" key="1">
    <source>
        <dbReference type="ARBA" id="ARBA00022443"/>
    </source>
</evidence>
<sequence length="431" mass="47197">MADEEGTLAVAIYDFEPLRDDHLRFKAGDVLLVMEMNENGWWKGSDAEGRVGEFPYNYVELRDGVGASFPVCKALFDYAGVNDGDLTFQEGDLVTLIRELNADWWVGRLKSGEEGTFPSAYVERTELEDVEAAKAEKKRWSSMRKDAQRALKDAEKEKKALEKKLAKEKAEAEEKERLLEEARAAAERARVAEEELARVKAETARLKRMEEERKARRSQRASMRVAAGQARVRAKADSVAKRFDGFSPGPAPPPKASTYDDDDDFFGKPADEPPVPPRKTGRSTAASSKAISEADAEEDADSAANAEAEVVAEAPPRETKFKYNAKFANLGGGSRCATCGKIVGFADKVKALGKEYHTNCFRCSTCSVVLRQGEWRGHGEFPYCHKCHAQGFGIKGFGFGGSVVPVSAGSGPPEAEVDDAPLFDSLKTSST</sequence>
<dbReference type="CDD" id="cd09401">
    <property type="entry name" value="LIM_TLP_like"/>
    <property type="match status" value="1"/>
</dbReference>
<dbReference type="SMART" id="SM00326">
    <property type="entry name" value="SH3"/>
    <property type="match status" value="2"/>
</dbReference>
<keyword evidence="11" id="KW-0418">Kinase</keyword>
<dbReference type="FunFam" id="2.10.110.10:FF:000001">
    <property type="entry name" value="Cysteine and glycine-rich protein 1"/>
    <property type="match status" value="1"/>
</dbReference>
<keyword evidence="2 6" id="KW-0479">Metal-binding</keyword>
<dbReference type="Pfam" id="PF14604">
    <property type="entry name" value="SH3_9"/>
    <property type="match status" value="1"/>
</dbReference>
<dbReference type="PANTHER" id="PTHR14167">
    <property type="entry name" value="SH3 DOMAIN-CONTAINING"/>
    <property type="match status" value="1"/>
</dbReference>
<evidence type="ECO:0000256" key="7">
    <source>
        <dbReference type="PROSITE-ProRule" id="PRU00192"/>
    </source>
</evidence>
<reference evidence="11 12" key="1">
    <citation type="submission" date="2017-12" db="EMBL/GenBank/DDBJ databases">
        <title>Sequencing, de novo assembly and annotation of complete genome of a new Thraustochytrid species, strain FCC1311.</title>
        <authorList>
            <person name="Sedici K."/>
            <person name="Godart F."/>
            <person name="Aiese Cigliano R."/>
            <person name="Sanseverino W."/>
            <person name="Barakat M."/>
            <person name="Ortet P."/>
            <person name="Marechal E."/>
            <person name="Cagnac O."/>
            <person name="Amato A."/>
        </authorList>
    </citation>
    <scope>NUCLEOTIDE SEQUENCE [LARGE SCALE GENOMIC DNA]</scope>
</reference>
<dbReference type="InterPro" id="IPR036028">
    <property type="entry name" value="SH3-like_dom_sf"/>
</dbReference>
<dbReference type="PROSITE" id="PS00478">
    <property type="entry name" value="LIM_DOMAIN_1"/>
    <property type="match status" value="1"/>
</dbReference>
<evidence type="ECO:0000256" key="2">
    <source>
        <dbReference type="ARBA" id="ARBA00022723"/>
    </source>
</evidence>
<dbReference type="InterPro" id="IPR001452">
    <property type="entry name" value="SH3_domain"/>
</dbReference>
<protein>
    <submittedName>
        <fullName evidence="11">SH3 domain-containing kinase-binding protein 1</fullName>
    </submittedName>
</protein>
<keyword evidence="1 7" id="KW-0728">SH3 domain</keyword>
<keyword evidence="3" id="KW-0677">Repeat</keyword>
<dbReference type="GO" id="GO:0046872">
    <property type="term" value="F:metal ion binding"/>
    <property type="evidence" value="ECO:0007669"/>
    <property type="project" value="UniProtKB-KW"/>
</dbReference>
<dbReference type="Pfam" id="PF00018">
    <property type="entry name" value="SH3_1"/>
    <property type="match status" value="1"/>
</dbReference>
<evidence type="ECO:0000313" key="11">
    <source>
        <dbReference type="EMBL" id="GBG27053.1"/>
    </source>
</evidence>
<feature type="domain" description="SH3" evidence="9">
    <location>
        <begin position="4"/>
        <end position="64"/>
    </location>
</feature>
<feature type="region of interest" description="Disordered" evidence="8">
    <location>
        <begin position="410"/>
        <end position="431"/>
    </location>
</feature>
<dbReference type="Proteomes" id="UP000241890">
    <property type="component" value="Unassembled WGS sequence"/>
</dbReference>
<evidence type="ECO:0000256" key="4">
    <source>
        <dbReference type="ARBA" id="ARBA00022833"/>
    </source>
</evidence>
<dbReference type="PROSITE" id="PS50023">
    <property type="entry name" value="LIM_DOMAIN_2"/>
    <property type="match status" value="1"/>
</dbReference>
<name>A0A2R5GEL5_9STRA</name>
<keyword evidence="5 6" id="KW-0440">LIM domain</keyword>
<feature type="compositionally biased region" description="Basic and acidic residues" evidence="8">
    <location>
        <begin position="234"/>
        <end position="244"/>
    </location>
</feature>
<evidence type="ECO:0000259" key="10">
    <source>
        <dbReference type="PROSITE" id="PS50023"/>
    </source>
</evidence>
<keyword evidence="11" id="KW-0808">Transferase</keyword>
<gene>
    <name evidence="11" type="ORF">FCC1311_032762</name>
</gene>
<dbReference type="PRINTS" id="PR00452">
    <property type="entry name" value="SH3DOMAIN"/>
</dbReference>
<evidence type="ECO:0000313" key="12">
    <source>
        <dbReference type="Proteomes" id="UP000241890"/>
    </source>
</evidence>
<dbReference type="SMART" id="SM00132">
    <property type="entry name" value="LIM"/>
    <property type="match status" value="1"/>
</dbReference>
<dbReference type="Gene3D" id="2.30.30.40">
    <property type="entry name" value="SH3 Domains"/>
    <property type="match status" value="2"/>
</dbReference>
<dbReference type="Gene3D" id="2.10.110.10">
    <property type="entry name" value="Cysteine Rich Protein"/>
    <property type="match status" value="1"/>
</dbReference>
<organism evidence="11 12">
    <name type="scientific">Hondaea fermentalgiana</name>
    <dbReference type="NCBI Taxonomy" id="2315210"/>
    <lineage>
        <taxon>Eukaryota</taxon>
        <taxon>Sar</taxon>
        <taxon>Stramenopiles</taxon>
        <taxon>Bigyra</taxon>
        <taxon>Labyrinthulomycetes</taxon>
        <taxon>Thraustochytrida</taxon>
        <taxon>Thraustochytriidae</taxon>
        <taxon>Hondaea</taxon>
    </lineage>
</organism>
<dbReference type="GO" id="GO:0016301">
    <property type="term" value="F:kinase activity"/>
    <property type="evidence" value="ECO:0007669"/>
    <property type="project" value="UniProtKB-KW"/>
</dbReference>
<feature type="domain" description="LIM zinc-binding" evidence="10">
    <location>
        <begin position="334"/>
        <end position="394"/>
    </location>
</feature>
<dbReference type="AlphaFoldDB" id="A0A2R5GEL5"/>
<keyword evidence="12" id="KW-1185">Reference proteome</keyword>
<proteinExistence type="predicted"/>
<dbReference type="PROSITE" id="PS50002">
    <property type="entry name" value="SH3"/>
    <property type="match status" value="2"/>
</dbReference>
<dbReference type="EMBL" id="BEYU01000027">
    <property type="protein sequence ID" value="GBG27053.1"/>
    <property type="molecule type" value="Genomic_DNA"/>
</dbReference>
<dbReference type="CDD" id="cd00174">
    <property type="entry name" value="SH3"/>
    <property type="match status" value="2"/>
</dbReference>
<dbReference type="InterPro" id="IPR001781">
    <property type="entry name" value="Znf_LIM"/>
</dbReference>
<evidence type="ECO:0000259" key="9">
    <source>
        <dbReference type="PROSITE" id="PS50002"/>
    </source>
</evidence>
<dbReference type="SUPFAM" id="SSF50044">
    <property type="entry name" value="SH3-domain"/>
    <property type="match status" value="2"/>
</dbReference>